<dbReference type="GO" id="GO:0005524">
    <property type="term" value="F:ATP binding"/>
    <property type="evidence" value="ECO:0007669"/>
    <property type="project" value="UniProtKB-KW"/>
</dbReference>
<dbReference type="NCBIfam" id="NF033068">
    <property type="entry name" value="APH_3p"/>
    <property type="match status" value="1"/>
</dbReference>
<feature type="domain" description="Aminoglycoside phosphotransferase" evidence="10">
    <location>
        <begin position="33"/>
        <end position="235"/>
    </location>
</feature>
<dbReference type="AlphaFoldDB" id="A0A542DRV8"/>
<gene>
    <name evidence="11" type="ORF">FB471_5573</name>
</gene>
<dbReference type="PANTHER" id="PTHR21310:SF41">
    <property type="entry name" value="3'-PHOSPHOTRANSFERASE, PUTATIVE-RELATED"/>
    <property type="match status" value="1"/>
</dbReference>
<evidence type="ECO:0000256" key="1">
    <source>
        <dbReference type="ARBA" id="ARBA00006219"/>
    </source>
</evidence>
<dbReference type="OrthoDB" id="3806873at2"/>
<dbReference type="InterPro" id="IPR002575">
    <property type="entry name" value="Aminoglycoside_PTrfase"/>
</dbReference>
<organism evidence="11 12">
    <name type="scientific">Amycolatopsis cihanbeyliensis</name>
    <dbReference type="NCBI Taxonomy" id="1128664"/>
    <lineage>
        <taxon>Bacteria</taxon>
        <taxon>Bacillati</taxon>
        <taxon>Actinomycetota</taxon>
        <taxon>Actinomycetes</taxon>
        <taxon>Pseudonocardiales</taxon>
        <taxon>Pseudonocardiaceae</taxon>
        <taxon>Amycolatopsis</taxon>
    </lineage>
</organism>
<dbReference type="InterPro" id="IPR024165">
    <property type="entry name" value="Kan/Strep_kinase"/>
</dbReference>
<evidence type="ECO:0000256" key="6">
    <source>
        <dbReference type="ARBA" id="ARBA00023251"/>
    </source>
</evidence>
<dbReference type="SUPFAM" id="SSF56112">
    <property type="entry name" value="Protein kinase-like (PK-like)"/>
    <property type="match status" value="1"/>
</dbReference>
<dbReference type="GO" id="GO:0016301">
    <property type="term" value="F:kinase activity"/>
    <property type="evidence" value="ECO:0007669"/>
    <property type="project" value="UniProtKB-KW"/>
</dbReference>
<evidence type="ECO:0000259" key="10">
    <source>
        <dbReference type="Pfam" id="PF01636"/>
    </source>
</evidence>
<dbReference type="RefSeq" id="WP_142001221.1">
    <property type="nucleotide sequence ID" value="NZ_VFML01000001.1"/>
</dbReference>
<keyword evidence="12" id="KW-1185">Reference proteome</keyword>
<name>A0A542DRV8_AMYCI</name>
<comment type="caution">
    <text evidence="11">The sequence shown here is derived from an EMBL/GenBank/DDBJ whole genome shotgun (WGS) entry which is preliminary data.</text>
</comment>
<keyword evidence="2 7" id="KW-0808">Transferase</keyword>
<dbReference type="GO" id="GO:0046677">
    <property type="term" value="P:response to antibiotic"/>
    <property type="evidence" value="ECO:0007669"/>
    <property type="project" value="UniProtKB-KW"/>
</dbReference>
<dbReference type="Gene3D" id="3.30.200.20">
    <property type="entry name" value="Phosphorylase Kinase, domain 1"/>
    <property type="match status" value="1"/>
</dbReference>
<keyword evidence="9" id="KW-0460">Magnesium</keyword>
<evidence type="ECO:0000256" key="7">
    <source>
        <dbReference type="PIRNR" id="PIRNR000706"/>
    </source>
</evidence>
<dbReference type="PIRSF" id="PIRSF000706">
    <property type="entry name" value="Kanamycin_kin"/>
    <property type="match status" value="1"/>
</dbReference>
<dbReference type="PANTHER" id="PTHR21310">
    <property type="entry name" value="AMINOGLYCOSIDE PHOSPHOTRANSFERASE-RELATED-RELATED"/>
    <property type="match status" value="1"/>
</dbReference>
<dbReference type="InterPro" id="IPR011009">
    <property type="entry name" value="Kinase-like_dom_sf"/>
</dbReference>
<reference evidence="11 12" key="1">
    <citation type="submission" date="2019-06" db="EMBL/GenBank/DDBJ databases">
        <title>Sequencing the genomes of 1000 actinobacteria strains.</title>
        <authorList>
            <person name="Klenk H.-P."/>
        </authorList>
    </citation>
    <scope>NUCLEOTIDE SEQUENCE [LARGE SCALE GENOMIC DNA]</scope>
    <source>
        <strain evidence="11 12">DSM 45679</strain>
    </source>
</reference>
<keyword evidence="3 7" id="KW-0547">Nucleotide-binding</keyword>
<evidence type="ECO:0000313" key="11">
    <source>
        <dbReference type="EMBL" id="TQJ05736.1"/>
    </source>
</evidence>
<evidence type="ECO:0000256" key="8">
    <source>
        <dbReference type="PIRSR" id="PIRSR000706-1"/>
    </source>
</evidence>
<dbReference type="Pfam" id="PF01636">
    <property type="entry name" value="APH"/>
    <property type="match status" value="1"/>
</dbReference>
<evidence type="ECO:0000256" key="5">
    <source>
        <dbReference type="ARBA" id="ARBA00022840"/>
    </source>
</evidence>
<dbReference type="GO" id="GO:0016773">
    <property type="term" value="F:phosphotransferase activity, alcohol group as acceptor"/>
    <property type="evidence" value="ECO:0007669"/>
    <property type="project" value="InterPro"/>
</dbReference>
<dbReference type="Proteomes" id="UP000320876">
    <property type="component" value="Unassembled WGS sequence"/>
</dbReference>
<keyword evidence="9" id="KW-0479">Metal-binding</keyword>
<proteinExistence type="inferred from homology"/>
<dbReference type="Gene3D" id="3.90.1200.10">
    <property type="match status" value="1"/>
</dbReference>
<feature type="active site" description="Proton acceptor" evidence="8">
    <location>
        <position position="190"/>
    </location>
</feature>
<keyword evidence="5 7" id="KW-0067">ATP-binding</keyword>
<feature type="binding site" evidence="9">
    <location>
        <position position="210"/>
    </location>
    <ligand>
        <name>Mg(2+)</name>
        <dbReference type="ChEBI" id="CHEBI:18420"/>
    </ligand>
</feature>
<dbReference type="CDD" id="cd05150">
    <property type="entry name" value="APH"/>
    <property type="match status" value="1"/>
</dbReference>
<dbReference type="EMBL" id="VFML01000001">
    <property type="protein sequence ID" value="TQJ05736.1"/>
    <property type="molecule type" value="Genomic_DNA"/>
</dbReference>
<dbReference type="GO" id="GO:0046872">
    <property type="term" value="F:metal ion binding"/>
    <property type="evidence" value="ECO:0007669"/>
    <property type="project" value="UniProtKB-KW"/>
</dbReference>
<sequence>MNGPATVPLACADVLGGEWEHIATRSYGTSIHRVRGAGTYYVKTSPIVDAADLRFHPENEAARLRWLARMGFPVPEVVEVGGTAERSWLVTTAVAGVPAAGPWIPAERARVVGAVAELAAALHALPARECPFDRTLAVTLPRCRTAVRLGTVDLDDIEDHRRGWSAERLLAELDATPVPPEDDIVVCHGDLCLDNILLDPETLSVTGILDTGRLGRADRWLDLSVALRDIGEERREWGFGPAHAALFRERYGLPVLDHAKRDYYRLLDEFI</sequence>
<evidence type="ECO:0000256" key="9">
    <source>
        <dbReference type="PIRSR" id="PIRSR000706-2"/>
    </source>
</evidence>
<protein>
    <submittedName>
        <fullName evidence="11">Kanamycin kinase</fullName>
    </submittedName>
</protein>
<evidence type="ECO:0000256" key="4">
    <source>
        <dbReference type="ARBA" id="ARBA00022777"/>
    </source>
</evidence>
<feature type="binding site" evidence="9">
    <location>
        <position position="195"/>
    </location>
    <ligand>
        <name>Mg(2+)</name>
        <dbReference type="ChEBI" id="CHEBI:18420"/>
    </ligand>
</feature>
<evidence type="ECO:0000256" key="3">
    <source>
        <dbReference type="ARBA" id="ARBA00022741"/>
    </source>
</evidence>
<accession>A0A542DRV8</accession>
<keyword evidence="4 7" id="KW-0418">Kinase</keyword>
<keyword evidence="6 7" id="KW-0046">Antibiotic resistance</keyword>
<dbReference type="InterPro" id="IPR051678">
    <property type="entry name" value="AGP_Transferase"/>
</dbReference>
<evidence type="ECO:0000256" key="2">
    <source>
        <dbReference type="ARBA" id="ARBA00022679"/>
    </source>
</evidence>
<comment type="similarity">
    <text evidence="1 7">Belongs to the aminoglycoside phosphotransferase family.</text>
</comment>
<evidence type="ECO:0000313" key="12">
    <source>
        <dbReference type="Proteomes" id="UP000320876"/>
    </source>
</evidence>